<comment type="catalytic activity">
    <reaction evidence="15">
        <text>a 3-O-[N-acetyl-alpha-neuraminyl-(2-&gt;3)-beta-D-galactosyl-(1-&gt;3)-N-acetyl-alpha-D-galactosaminyl]-L-threonyl-[protein] + CMP-N-acetyl-beta-neuraminate = a 3-O-{alpha-Neu5Ac-(2-&gt;3)-beta-D-Gal-(1-&gt;3)-[alpha-Neu5Ac-(2-&gt;6)]-alpha-D-GalNAc}-L-threonyl-[protein] + CMP + H(+)</text>
        <dbReference type="Rhea" id="RHEA:81659"/>
        <dbReference type="Rhea" id="RHEA-COMP:14417"/>
        <dbReference type="Rhea" id="RHEA-COMP:16763"/>
        <dbReference type="ChEBI" id="CHEBI:15378"/>
        <dbReference type="ChEBI" id="CHEBI:57812"/>
        <dbReference type="ChEBI" id="CHEBI:60377"/>
        <dbReference type="ChEBI" id="CHEBI:139598"/>
        <dbReference type="ChEBI" id="CHEBI:156398"/>
    </reaction>
    <physiologicalReaction direction="left-to-right" evidence="15">
        <dbReference type="Rhea" id="RHEA:81660"/>
    </physiologicalReaction>
</comment>
<evidence type="ECO:0000256" key="2">
    <source>
        <dbReference type="ARBA" id="ARBA00004922"/>
    </source>
</evidence>
<dbReference type="InterPro" id="IPR038578">
    <property type="entry name" value="GT29-like_sf"/>
</dbReference>
<dbReference type="GO" id="GO:0001665">
    <property type="term" value="F:alpha-N-acetylgalactosaminide alpha-2,6-sialyltransferase activity"/>
    <property type="evidence" value="ECO:0000318"/>
    <property type="project" value="GO_Central"/>
</dbReference>
<sequence>MPNCRWKCVFVLGAAFFTFSTFIYGHYYELDFLFHFGNDLQQRGYQGQVTDEDVKEGLDSRMLVKPTPAQRTITHRNFVLQEEEETKTRQEKEVTCSLRWSIHQHPKLHNLFNFSVPVLQWASSFSPSEWQRLQQHLPPYGWKGLPVEVVNSTLALLGEEANRDVFPVRPQGGCVRCAVVGNGGILNGSRQGHAIDSHDFVFRINGAITKGFEEDVGTKTSFYGFTTNTMKNSLIAYRAFGFDKVPQEQDIQYIFIPSDVRDYVMLSSAIRSLQVPWGHDRGDLPSKYFGSHSLAKDFKMLHPDFIRYIKDRFLKSRLLKMTYSHLYMPSTGALMLLTALHSCDQVSAYGFITENYVDFSDHYFDVVKKPLVFYANHDMQLEAQVWKLLDSLQVLQLYKRAAPLPMATAG</sequence>
<feature type="disulfide bond" evidence="17">
    <location>
        <begin position="177"/>
        <end position="343"/>
    </location>
</feature>
<keyword evidence="6" id="KW-0812">Transmembrane</keyword>
<dbReference type="OrthoDB" id="10264956at2759"/>
<dbReference type="GO" id="GO:0006493">
    <property type="term" value="P:protein O-linked glycosylation"/>
    <property type="evidence" value="ECO:0000318"/>
    <property type="project" value="GO_Central"/>
</dbReference>
<dbReference type="PANTHER" id="PTHR45941:SF5">
    <property type="entry name" value="ALPHA-N-ACETYLGALACTOSAMINIDE ALPHA-2,6-SIALYLTRANSFERASE 2"/>
    <property type="match status" value="1"/>
</dbReference>
<proteinExistence type="inferred from homology"/>
<evidence type="ECO:0000313" key="18">
    <source>
        <dbReference type="Ensembl" id="ENSLOCP00000013890.1"/>
    </source>
</evidence>
<evidence type="ECO:0000256" key="6">
    <source>
        <dbReference type="ARBA" id="ARBA00022692"/>
    </source>
</evidence>
<evidence type="ECO:0000313" key="19">
    <source>
        <dbReference type="Proteomes" id="UP000018468"/>
    </source>
</evidence>
<dbReference type="Bgee" id="ENSLOCG00000011302">
    <property type="expression patterns" value="Expressed in ovary and 12 other cell types or tissues"/>
</dbReference>
<dbReference type="Pfam" id="PF00777">
    <property type="entry name" value="Glyco_transf_29"/>
    <property type="match status" value="1"/>
</dbReference>
<comment type="subcellular location">
    <subcellularLocation>
        <location evidence="1">Golgi apparatus membrane</location>
        <topology evidence="1">Single-pass type II membrane protein</topology>
    </subcellularLocation>
</comment>
<dbReference type="GO" id="GO:0000139">
    <property type="term" value="C:Golgi membrane"/>
    <property type="evidence" value="ECO:0007669"/>
    <property type="project" value="UniProtKB-SubCell"/>
</dbReference>
<dbReference type="PIRSF" id="PIRSF005557">
    <property type="entry name" value="Sialyl_trans"/>
    <property type="match status" value="1"/>
</dbReference>
<dbReference type="STRING" id="7918.ENSLOCP00000013890"/>
<evidence type="ECO:0000256" key="8">
    <source>
        <dbReference type="ARBA" id="ARBA00022989"/>
    </source>
</evidence>
<dbReference type="Proteomes" id="UP000018468">
    <property type="component" value="Linkage group LG10"/>
</dbReference>
<dbReference type="CTD" id="10610"/>
<evidence type="ECO:0000256" key="7">
    <source>
        <dbReference type="ARBA" id="ARBA00022968"/>
    </source>
</evidence>
<evidence type="ECO:0000256" key="9">
    <source>
        <dbReference type="ARBA" id="ARBA00023034"/>
    </source>
</evidence>
<dbReference type="GeneTree" id="ENSGT00940000160433"/>
<comment type="similarity">
    <text evidence="3">Belongs to the glycosyltransferase 29 family.</text>
</comment>
<keyword evidence="10" id="KW-0472">Membrane</keyword>
<accession>W5MZT1</accession>
<dbReference type="KEGG" id="loc:102690342"/>
<evidence type="ECO:0000256" key="15">
    <source>
        <dbReference type="ARBA" id="ARBA00050664"/>
    </source>
</evidence>
<comment type="catalytic activity">
    <reaction evidence="16">
        <text>a 3-O-[N-acetyl-alpha-D-galactosaminyl]-L-threonyl-[protein] + CMP-N-acetyl-beta-neuraminate = a 3-O-[N-acetyl-alpha-neuraminosyl-(2-&gt;6)-N-acetyl-alpha-D-galactosaminyl]-L-threonyl-[protein] + CMP + H(+)</text>
        <dbReference type="Rhea" id="RHEA:81643"/>
        <dbReference type="Rhea" id="RHEA-COMP:11689"/>
        <dbReference type="Rhea" id="RHEA-COMP:19720"/>
        <dbReference type="ChEBI" id="CHEBI:15378"/>
        <dbReference type="ChEBI" id="CHEBI:57812"/>
        <dbReference type="ChEBI" id="CHEBI:60377"/>
        <dbReference type="ChEBI" id="CHEBI:87075"/>
        <dbReference type="ChEBI" id="CHEBI:231970"/>
    </reaction>
    <physiologicalReaction direction="left-to-right" evidence="16">
        <dbReference type="Rhea" id="RHEA:81644"/>
    </physiologicalReaction>
</comment>
<evidence type="ECO:0000256" key="5">
    <source>
        <dbReference type="ARBA" id="ARBA00022679"/>
    </source>
</evidence>
<evidence type="ECO:0000256" key="12">
    <source>
        <dbReference type="ARBA" id="ARBA00023180"/>
    </source>
</evidence>
<keyword evidence="4" id="KW-0328">Glycosyltransferase</keyword>
<dbReference type="InterPro" id="IPR012163">
    <property type="entry name" value="Sialyl_trans"/>
</dbReference>
<protein>
    <recommendedName>
        <fullName evidence="14">alpha-N-acetylgalactosaminide alpha-2,6-sialyltransferase</fullName>
        <ecNumber evidence="14">2.4.3.3</ecNumber>
    </recommendedName>
</protein>
<dbReference type="AlphaFoldDB" id="W5MZT1"/>
<keyword evidence="11" id="KW-1015">Disulfide bond</keyword>
<evidence type="ECO:0000256" key="17">
    <source>
        <dbReference type="PIRSR" id="PIRSR005557-2"/>
    </source>
</evidence>
<dbReference type="eggNOG" id="KOG2692">
    <property type="taxonomic scope" value="Eukaryota"/>
</dbReference>
<dbReference type="PANTHER" id="PTHR45941">
    <property type="entry name" value="ALPHA-N-ACETYLGALACTOSAMINIDE ALPHA-2,6-SIALYLTRANSFERASE 2-LIKE-RELATED"/>
    <property type="match status" value="1"/>
</dbReference>
<dbReference type="FunFam" id="3.90.1480.20:FF:000015">
    <property type="entry name" value="Lactosylceramide alpha-2,3-sialyltransferase"/>
    <property type="match status" value="1"/>
</dbReference>
<dbReference type="EC" id="2.4.3.3" evidence="14"/>
<dbReference type="Gene3D" id="3.90.1480.20">
    <property type="entry name" value="Glycosyl transferase family 29"/>
    <property type="match status" value="1"/>
</dbReference>
<organism evidence="18 19">
    <name type="scientific">Lepisosteus oculatus</name>
    <name type="common">Spotted gar</name>
    <dbReference type="NCBI Taxonomy" id="7918"/>
    <lineage>
        <taxon>Eukaryota</taxon>
        <taxon>Metazoa</taxon>
        <taxon>Chordata</taxon>
        <taxon>Craniata</taxon>
        <taxon>Vertebrata</taxon>
        <taxon>Euteleostomi</taxon>
        <taxon>Actinopterygii</taxon>
        <taxon>Neopterygii</taxon>
        <taxon>Holostei</taxon>
        <taxon>Semionotiformes</taxon>
        <taxon>Lepisosteidae</taxon>
        <taxon>Lepisosteus</taxon>
    </lineage>
</organism>
<keyword evidence="9" id="KW-0333">Golgi apparatus</keyword>
<keyword evidence="7" id="KW-0735">Signal-anchor</keyword>
<evidence type="ECO:0000256" key="11">
    <source>
        <dbReference type="ARBA" id="ARBA00023157"/>
    </source>
</evidence>
<dbReference type="EMBL" id="AHAT01000276">
    <property type="status" value="NOT_ANNOTATED_CDS"/>
    <property type="molecule type" value="Genomic_DNA"/>
</dbReference>
<dbReference type="InterPro" id="IPR001675">
    <property type="entry name" value="Glyco_trans_29"/>
</dbReference>
<keyword evidence="8" id="KW-1133">Transmembrane helix</keyword>
<dbReference type="GeneID" id="102690342"/>
<evidence type="ECO:0000256" key="4">
    <source>
        <dbReference type="ARBA" id="ARBA00022676"/>
    </source>
</evidence>
<dbReference type="OMA" id="HWKRLCL"/>
<evidence type="ECO:0000256" key="3">
    <source>
        <dbReference type="ARBA" id="ARBA00006003"/>
    </source>
</evidence>
<dbReference type="InParanoid" id="W5MZT1"/>
<evidence type="ECO:0000256" key="16">
    <source>
        <dbReference type="ARBA" id="ARBA00052285"/>
    </source>
</evidence>
<name>W5MZT1_LEPOC</name>
<reference evidence="19" key="1">
    <citation type="submission" date="2011-12" db="EMBL/GenBank/DDBJ databases">
        <title>The Draft Genome of Lepisosteus oculatus.</title>
        <authorList>
            <consortium name="The Broad Institute Genome Assembly &amp; Analysis Group"/>
            <consortium name="Computational R&amp;D Group"/>
            <consortium name="and Sequencing Platform"/>
            <person name="Di Palma F."/>
            <person name="Alfoldi J."/>
            <person name="Johnson J."/>
            <person name="Berlin A."/>
            <person name="Gnerre S."/>
            <person name="Jaffe D."/>
            <person name="MacCallum I."/>
            <person name="Young S."/>
            <person name="Walker B.J."/>
            <person name="Lander E.S."/>
            <person name="Lindblad-Toh K."/>
        </authorList>
    </citation>
    <scope>NUCLEOTIDE SEQUENCE [LARGE SCALE GENOMIC DNA]</scope>
</reference>
<evidence type="ECO:0000256" key="1">
    <source>
        <dbReference type="ARBA" id="ARBA00004323"/>
    </source>
</evidence>
<dbReference type="HOGENOM" id="CLU_032020_0_0_1"/>
<evidence type="ECO:0000256" key="13">
    <source>
        <dbReference type="ARBA" id="ARBA00036348"/>
    </source>
</evidence>
<reference evidence="18" key="3">
    <citation type="submission" date="2025-09" db="UniProtKB">
        <authorList>
            <consortium name="Ensembl"/>
        </authorList>
    </citation>
    <scope>IDENTIFICATION</scope>
</reference>
<keyword evidence="5" id="KW-0808">Transferase</keyword>
<comment type="catalytic activity">
    <reaction evidence="13">
        <text>a beta-D-galactosyl-(1-&gt;3)-N-acetyl-alpha-D-galactosaminyl derivative + CMP-N-acetyl-beta-neuraminate = a beta-D-galactosyl-(1-&gt;3)-[N-acetyl-alpha-neuraminyl-(2-&gt;6)]-N-acetyl-alpha-D-galactosaminyl derivative + CMP + H(+)</text>
        <dbReference type="Rhea" id="RHEA:11136"/>
        <dbReference type="ChEBI" id="CHEBI:15378"/>
        <dbReference type="ChEBI" id="CHEBI:57812"/>
        <dbReference type="ChEBI" id="CHEBI:60377"/>
        <dbReference type="ChEBI" id="CHEBI:133470"/>
        <dbReference type="ChEBI" id="CHEBI:140764"/>
        <dbReference type="EC" id="2.4.3.3"/>
    </reaction>
    <physiologicalReaction direction="left-to-right" evidence="13">
        <dbReference type="Rhea" id="RHEA:11137"/>
    </physiologicalReaction>
</comment>
<reference evidence="18" key="2">
    <citation type="submission" date="2025-08" db="UniProtKB">
        <authorList>
            <consortium name="Ensembl"/>
        </authorList>
    </citation>
    <scope>IDENTIFICATION</scope>
</reference>
<keyword evidence="19" id="KW-1185">Reference proteome</keyword>
<evidence type="ECO:0000256" key="14">
    <source>
        <dbReference type="ARBA" id="ARBA00039109"/>
    </source>
</evidence>
<evidence type="ECO:0000256" key="10">
    <source>
        <dbReference type="ARBA" id="ARBA00023136"/>
    </source>
</evidence>
<keyword evidence="12" id="KW-0325">Glycoprotein</keyword>
<comment type="pathway">
    <text evidence="2">Protein modification; protein glycosylation.</text>
</comment>
<dbReference type="Ensembl" id="ENSLOCT00000013919.1">
    <property type="protein sequence ID" value="ENSLOCP00000013890.1"/>
    <property type="gene ID" value="ENSLOCG00000011302.1"/>
</dbReference>